<dbReference type="HOGENOM" id="CLU_016890_14_2_6"/>
<comment type="caution">
    <text evidence="6">The sequence shown here is derived from an EMBL/GenBank/DDBJ whole genome shotgun (WGS) entry which is preliminary data.</text>
</comment>
<evidence type="ECO:0000313" key="6">
    <source>
        <dbReference type="EMBL" id="EWC42094.1"/>
    </source>
</evidence>
<dbReference type="GO" id="GO:0009279">
    <property type="term" value="C:cell outer membrane"/>
    <property type="evidence" value="ECO:0007669"/>
    <property type="project" value="UniProtKB-SubCell"/>
</dbReference>
<dbReference type="Pfam" id="PF00691">
    <property type="entry name" value="OmpA"/>
    <property type="match status" value="1"/>
</dbReference>
<evidence type="ECO:0000259" key="5">
    <source>
        <dbReference type="PROSITE" id="PS51123"/>
    </source>
</evidence>
<sequence length="265" mass="29818">MTRRFAVVLAGLVLVGCSTQETERELGTASAALQRVQADSAAHRSAPEDLQRALETLQRAERFNEYWGGGEDARHYAYLSQRYSEIARLQGALVQHQERVARLQMERDRLRRMLQDARLMTDEQQGSWMEDQLMSLAASETDRGQVMTLGDVLFHPDSAQLSHSANRTVLKLVHFLQINPQRKVRIEGYSDSRGDAQANLELSNARAQMVADLLVSLGVAVERIEVRGYGEQFPVAENASARGRAQNRRVEILFSDREGNLGPDR</sequence>
<dbReference type="InterPro" id="IPR036737">
    <property type="entry name" value="OmpA-like_sf"/>
</dbReference>
<accession>A0A061JUY4</accession>
<evidence type="ECO:0000313" key="7">
    <source>
        <dbReference type="Proteomes" id="UP000026923"/>
    </source>
</evidence>
<dbReference type="Gene3D" id="3.30.1330.60">
    <property type="entry name" value="OmpA-like domain"/>
    <property type="match status" value="1"/>
</dbReference>
<gene>
    <name evidence="6" type="ORF">B597_007465</name>
</gene>
<keyword evidence="4" id="KW-0175">Coiled coil</keyword>
<proteinExistence type="predicted"/>
<evidence type="ECO:0000256" key="3">
    <source>
        <dbReference type="PROSITE-ProRule" id="PRU00473"/>
    </source>
</evidence>
<evidence type="ECO:0000256" key="4">
    <source>
        <dbReference type="SAM" id="Coils"/>
    </source>
</evidence>
<evidence type="ECO:0000256" key="1">
    <source>
        <dbReference type="ARBA" id="ARBA00004442"/>
    </source>
</evidence>
<dbReference type="InterPro" id="IPR025511">
    <property type="entry name" value="DUF4398"/>
</dbReference>
<feature type="coiled-coil region" evidence="4">
    <location>
        <begin position="86"/>
        <end position="120"/>
    </location>
</feature>
<dbReference type="PRINTS" id="PR01021">
    <property type="entry name" value="OMPADOMAIN"/>
</dbReference>
<dbReference type="AlphaFoldDB" id="A0A061JUY4"/>
<dbReference type="EMBL" id="AMCZ02000006">
    <property type="protein sequence ID" value="EWC42094.1"/>
    <property type="molecule type" value="Genomic_DNA"/>
</dbReference>
<dbReference type="OrthoDB" id="9782229at2"/>
<dbReference type="Pfam" id="PF14346">
    <property type="entry name" value="DUF4398"/>
    <property type="match status" value="1"/>
</dbReference>
<comment type="subcellular location">
    <subcellularLocation>
        <location evidence="1">Cell outer membrane</location>
    </subcellularLocation>
</comment>
<organism evidence="6 7">
    <name type="scientific">Stutzerimonas stutzeri KOS6</name>
    <dbReference type="NCBI Taxonomy" id="1218352"/>
    <lineage>
        <taxon>Bacteria</taxon>
        <taxon>Pseudomonadati</taxon>
        <taxon>Pseudomonadota</taxon>
        <taxon>Gammaproteobacteria</taxon>
        <taxon>Pseudomonadales</taxon>
        <taxon>Pseudomonadaceae</taxon>
        <taxon>Stutzerimonas</taxon>
    </lineage>
</organism>
<dbReference type="PROSITE" id="PS51257">
    <property type="entry name" value="PROKAR_LIPOPROTEIN"/>
    <property type="match status" value="1"/>
</dbReference>
<evidence type="ECO:0000256" key="2">
    <source>
        <dbReference type="ARBA" id="ARBA00023136"/>
    </source>
</evidence>
<dbReference type="PANTHER" id="PTHR30329">
    <property type="entry name" value="STATOR ELEMENT OF FLAGELLAR MOTOR COMPLEX"/>
    <property type="match status" value="1"/>
</dbReference>
<feature type="domain" description="OmpA-like" evidence="5">
    <location>
        <begin position="141"/>
        <end position="258"/>
    </location>
</feature>
<protein>
    <submittedName>
        <fullName evidence="6">Membrane protein</fullName>
    </submittedName>
</protein>
<dbReference type="InterPro" id="IPR050330">
    <property type="entry name" value="Bact_OuterMem_StrucFunc"/>
</dbReference>
<dbReference type="RefSeq" id="WP_003296619.1">
    <property type="nucleotide sequence ID" value="NZ_KK020675.1"/>
</dbReference>
<keyword evidence="2 3" id="KW-0472">Membrane</keyword>
<dbReference type="CDD" id="cd07185">
    <property type="entry name" value="OmpA_C-like"/>
    <property type="match status" value="1"/>
</dbReference>
<dbReference type="InterPro" id="IPR006665">
    <property type="entry name" value="OmpA-like"/>
</dbReference>
<dbReference type="Proteomes" id="UP000026923">
    <property type="component" value="Unassembled WGS sequence"/>
</dbReference>
<reference evidence="6 7" key="1">
    <citation type="journal article" date="2013" name="Genome Announc.">
        <title>Draft Genome of the Nitrogen-Fixing Bacterium Pseudomonas stutzeri Strain KOS6 Isolated from Industrial Hydrocarbon Sludge.</title>
        <authorList>
            <person name="Grigoryeva T.V."/>
            <person name="Laikov A.V."/>
            <person name="Naumova R.P."/>
            <person name="Manolov A.I."/>
            <person name="Larin A.K."/>
            <person name="Karpova I.Y."/>
            <person name="Semashko T.A."/>
            <person name="Alexeev D.G."/>
            <person name="Kostryukova E.S."/>
            <person name="Muller R."/>
            <person name="Govorun V.M."/>
        </authorList>
    </citation>
    <scope>NUCLEOTIDE SEQUENCE [LARGE SCALE GENOMIC DNA]</scope>
    <source>
        <strain evidence="6 7">KOS6</strain>
    </source>
</reference>
<dbReference type="InterPro" id="IPR006664">
    <property type="entry name" value="OMP_bac"/>
</dbReference>
<dbReference type="PROSITE" id="PS51123">
    <property type="entry name" value="OMPA_2"/>
    <property type="match status" value="1"/>
</dbReference>
<name>A0A061JUY4_STUST</name>
<dbReference type="SUPFAM" id="SSF103088">
    <property type="entry name" value="OmpA-like"/>
    <property type="match status" value="1"/>
</dbReference>
<dbReference type="PANTHER" id="PTHR30329:SF20">
    <property type="entry name" value="EXPORTED PROTEIN"/>
    <property type="match status" value="1"/>
</dbReference>
<dbReference type="eggNOG" id="COG2885">
    <property type="taxonomic scope" value="Bacteria"/>
</dbReference>